<feature type="region of interest" description="Disordered" evidence="1">
    <location>
        <begin position="326"/>
        <end position="366"/>
    </location>
</feature>
<dbReference type="Proteomes" id="UP000320390">
    <property type="component" value="Chromosome"/>
</dbReference>
<accession>A0A518EXA7</accession>
<feature type="region of interest" description="Disordered" evidence="1">
    <location>
        <begin position="1"/>
        <end position="25"/>
    </location>
</feature>
<dbReference type="EMBL" id="CP036434">
    <property type="protein sequence ID" value="QDV08707.1"/>
    <property type="molecule type" value="Genomic_DNA"/>
</dbReference>
<proteinExistence type="predicted"/>
<organism evidence="2 3">
    <name type="scientific">Saltatorellus ferox</name>
    <dbReference type="NCBI Taxonomy" id="2528018"/>
    <lineage>
        <taxon>Bacteria</taxon>
        <taxon>Pseudomonadati</taxon>
        <taxon>Planctomycetota</taxon>
        <taxon>Planctomycetia</taxon>
        <taxon>Planctomycetia incertae sedis</taxon>
        <taxon>Saltatorellus</taxon>
    </lineage>
</organism>
<evidence type="ECO:0000256" key="1">
    <source>
        <dbReference type="SAM" id="MobiDB-lite"/>
    </source>
</evidence>
<evidence type="ECO:0000313" key="2">
    <source>
        <dbReference type="EMBL" id="QDV08707.1"/>
    </source>
</evidence>
<dbReference type="AlphaFoldDB" id="A0A518EXA7"/>
<dbReference type="RefSeq" id="WP_145201848.1">
    <property type="nucleotide sequence ID" value="NZ_CP036434.1"/>
</dbReference>
<name>A0A518EXA7_9BACT</name>
<reference evidence="2 3" key="1">
    <citation type="submission" date="2019-02" db="EMBL/GenBank/DDBJ databases">
        <title>Deep-cultivation of Planctomycetes and their phenomic and genomic characterization uncovers novel biology.</title>
        <authorList>
            <person name="Wiegand S."/>
            <person name="Jogler M."/>
            <person name="Boedeker C."/>
            <person name="Pinto D."/>
            <person name="Vollmers J."/>
            <person name="Rivas-Marin E."/>
            <person name="Kohn T."/>
            <person name="Peeters S.H."/>
            <person name="Heuer A."/>
            <person name="Rast P."/>
            <person name="Oberbeckmann S."/>
            <person name="Bunk B."/>
            <person name="Jeske O."/>
            <person name="Meyerdierks A."/>
            <person name="Storesund J.E."/>
            <person name="Kallscheuer N."/>
            <person name="Luecker S."/>
            <person name="Lage O.M."/>
            <person name="Pohl T."/>
            <person name="Merkel B.J."/>
            <person name="Hornburger P."/>
            <person name="Mueller R.-W."/>
            <person name="Bruemmer F."/>
            <person name="Labrenz M."/>
            <person name="Spormann A.M."/>
            <person name="Op den Camp H."/>
            <person name="Overmann J."/>
            <person name="Amann R."/>
            <person name="Jetten M.S.M."/>
            <person name="Mascher T."/>
            <person name="Medema M.H."/>
            <person name="Devos D.P."/>
            <person name="Kaster A.-K."/>
            <person name="Ovreas L."/>
            <person name="Rohde M."/>
            <person name="Galperin M.Y."/>
            <person name="Jogler C."/>
        </authorList>
    </citation>
    <scope>NUCLEOTIDE SEQUENCE [LARGE SCALE GENOMIC DNA]</scope>
    <source>
        <strain evidence="2 3">Poly30</strain>
    </source>
</reference>
<evidence type="ECO:0000313" key="3">
    <source>
        <dbReference type="Proteomes" id="UP000320390"/>
    </source>
</evidence>
<protein>
    <submittedName>
        <fullName evidence="2">Uncharacterized protein</fullName>
    </submittedName>
</protein>
<sequence>MNSHTPDPSSSGAPIRPDAAGPAPAGSVHAGARYFVELGWSVAQARGWLEDSITLAQLPLGSVAKATPSLSTASGSGAFEVQVYRELEKLERQARATLLREVTARLARRAATPGAAGLTLLLPPSASSREALVERLQREGRRARSERLHSAMRSLGVERSPVPCDENAPGSIAAALAMTARWLWPGEAAYLAEAEVELAFGSVGAARATVEAVLDSLPEVAGDAEGEEDEVETDDEASLRETCHRLLTLVHFVQGDAEAALALTQTSPLVLDRSASMGAMRAAAEFRRRASGAGGLEQRPAVRDEFTVPIDGEERRRIARFLALAHAGSQEEGRGETSASASEPSGSSRGEASKAGSSRSVEGLPW</sequence>
<gene>
    <name evidence="2" type="ORF">Poly30_42600</name>
</gene>
<feature type="compositionally biased region" description="Low complexity" evidence="1">
    <location>
        <begin position="336"/>
        <end position="350"/>
    </location>
</feature>
<keyword evidence="3" id="KW-1185">Reference proteome</keyword>
<feature type="compositionally biased region" description="Polar residues" evidence="1">
    <location>
        <begin position="1"/>
        <end position="12"/>
    </location>
</feature>